<sequence length="131" mass="14741">MIVVVSLLVALAPEDTSYFKPCSEKRCQISNAPSQTSRGAFVSGIRQFCEDSCSLVKIHHELFLGLLCFLIGAVVILMHYVRPELLRAFFDLCEDEEEDEENLVDVYINPHVTETKTVSSQPSFKLTIKNS</sequence>
<evidence type="ECO:0000313" key="1">
    <source>
        <dbReference type="EMBL" id="KAH7987187.1"/>
    </source>
</evidence>
<protein>
    <submittedName>
        <fullName evidence="1">Uncharacterized protein</fullName>
    </submittedName>
</protein>
<reference evidence="1" key="1">
    <citation type="submission" date="2021-08" db="EMBL/GenBank/DDBJ databases">
        <title>The first chromosome-level gecko genome reveals the dynamic sex chromosomes of Neotropical dwarf geckos (Sphaerodactylidae: Sphaerodactylus).</title>
        <authorList>
            <person name="Pinto B.J."/>
            <person name="Keating S.E."/>
            <person name="Gamble T."/>
        </authorList>
    </citation>
    <scope>NUCLEOTIDE SEQUENCE</scope>
    <source>
        <strain evidence="1">TG3544</strain>
    </source>
</reference>
<name>A0ACB8E500_9SAUR</name>
<keyword evidence="2" id="KW-1185">Reference proteome</keyword>
<gene>
    <name evidence="1" type="ORF">K3G42_001463</name>
</gene>
<evidence type="ECO:0000313" key="2">
    <source>
        <dbReference type="Proteomes" id="UP000827872"/>
    </source>
</evidence>
<comment type="caution">
    <text evidence="1">The sequence shown here is derived from an EMBL/GenBank/DDBJ whole genome shotgun (WGS) entry which is preliminary data.</text>
</comment>
<dbReference type="EMBL" id="CM037630">
    <property type="protein sequence ID" value="KAH7987187.1"/>
    <property type="molecule type" value="Genomic_DNA"/>
</dbReference>
<organism evidence="1 2">
    <name type="scientific">Sphaerodactylus townsendi</name>
    <dbReference type="NCBI Taxonomy" id="933632"/>
    <lineage>
        <taxon>Eukaryota</taxon>
        <taxon>Metazoa</taxon>
        <taxon>Chordata</taxon>
        <taxon>Craniata</taxon>
        <taxon>Vertebrata</taxon>
        <taxon>Euteleostomi</taxon>
        <taxon>Lepidosauria</taxon>
        <taxon>Squamata</taxon>
        <taxon>Bifurcata</taxon>
        <taxon>Gekkota</taxon>
        <taxon>Sphaerodactylidae</taxon>
        <taxon>Sphaerodactylus</taxon>
    </lineage>
</organism>
<proteinExistence type="predicted"/>
<dbReference type="Proteomes" id="UP000827872">
    <property type="component" value="Linkage Group LG17"/>
</dbReference>
<accession>A0ACB8E500</accession>